<sequence>MKILIDARLYGLENTGIGRYLINLIKELNRIKTDQQFTVLLRRDYYRDLKLESNWKKIQVDIGHYTLEEQVKLPFIINKEKADLVHFPHLNVPIFYKGKYILTCHDLTMQKQGRNASKLPLPVYYLKRGPFLYIAEKAINGAVRIIVPSMFVSKSITSYYGTDRSKISVINEGIDKDKYLASGNLGELETLAKYGLVNKNYFFYVGKVYPHKNVDIVIKAIKNLNESKEREALFVIAGAQDEFMGRLVKLINSIRVKDYIKLLGFVKDEDLRILYRYALGFVYPSLSEGFGLQGLEAIASGSTLLCSNIETFKEIYGRYAFYFNPMDVNSVSSTMFSVLNMSELDKRKYINSAQKFIDKYSWTKMAEETLSVYHSALE</sequence>
<dbReference type="GO" id="GO:0009103">
    <property type="term" value="P:lipopolysaccharide biosynthetic process"/>
    <property type="evidence" value="ECO:0007669"/>
    <property type="project" value="TreeGrafter"/>
</dbReference>
<dbReference type="InterPro" id="IPR001296">
    <property type="entry name" value="Glyco_trans_1"/>
</dbReference>
<comment type="caution">
    <text evidence="4">The sequence shown here is derived from an EMBL/GenBank/DDBJ whole genome shotgun (WGS) entry which is preliminary data.</text>
</comment>
<dbReference type="Pfam" id="PF13439">
    <property type="entry name" value="Glyco_transf_4"/>
    <property type="match status" value="1"/>
</dbReference>
<dbReference type="SUPFAM" id="SSF53756">
    <property type="entry name" value="UDP-Glycosyltransferase/glycogen phosphorylase"/>
    <property type="match status" value="1"/>
</dbReference>
<organism evidence="4 5">
    <name type="scientific">Candidatus Woesebacteria bacterium RIFCSPHIGHO2_01_FULL_40_22</name>
    <dbReference type="NCBI Taxonomy" id="1802499"/>
    <lineage>
        <taxon>Bacteria</taxon>
        <taxon>Candidatus Woeseibacteriota</taxon>
    </lineage>
</organism>
<evidence type="ECO:0000313" key="4">
    <source>
        <dbReference type="EMBL" id="OGM27534.1"/>
    </source>
</evidence>
<feature type="domain" description="Glycosyltransferase subfamily 4-like N-terminal" evidence="3">
    <location>
        <begin position="16"/>
        <end position="177"/>
    </location>
</feature>
<evidence type="ECO:0000313" key="5">
    <source>
        <dbReference type="Proteomes" id="UP000179221"/>
    </source>
</evidence>
<dbReference type="CDD" id="cd03809">
    <property type="entry name" value="GT4_MtfB-like"/>
    <property type="match status" value="1"/>
</dbReference>
<dbReference type="PANTHER" id="PTHR46401:SF2">
    <property type="entry name" value="GLYCOSYLTRANSFERASE WBBK-RELATED"/>
    <property type="match status" value="1"/>
</dbReference>
<dbReference type="Gene3D" id="3.40.50.2000">
    <property type="entry name" value="Glycogen Phosphorylase B"/>
    <property type="match status" value="2"/>
</dbReference>
<protein>
    <recommendedName>
        <fullName evidence="6">Glycosyl transferase family 1 domain-containing protein</fullName>
    </recommendedName>
</protein>
<reference evidence="4 5" key="1">
    <citation type="journal article" date="2016" name="Nat. Commun.">
        <title>Thousands of microbial genomes shed light on interconnected biogeochemical processes in an aquifer system.</title>
        <authorList>
            <person name="Anantharaman K."/>
            <person name="Brown C.T."/>
            <person name="Hug L.A."/>
            <person name="Sharon I."/>
            <person name="Castelle C.J."/>
            <person name="Probst A.J."/>
            <person name="Thomas B.C."/>
            <person name="Singh A."/>
            <person name="Wilkins M.J."/>
            <person name="Karaoz U."/>
            <person name="Brodie E.L."/>
            <person name="Williams K.H."/>
            <person name="Hubbard S.S."/>
            <person name="Banfield J.F."/>
        </authorList>
    </citation>
    <scope>NUCLEOTIDE SEQUENCE [LARGE SCALE GENOMIC DNA]</scope>
</reference>
<dbReference type="InterPro" id="IPR028098">
    <property type="entry name" value="Glyco_trans_4-like_N"/>
</dbReference>
<accession>A0A1F7YJK5</accession>
<dbReference type="AlphaFoldDB" id="A0A1F7YJK5"/>
<proteinExistence type="predicted"/>
<evidence type="ECO:0000259" key="2">
    <source>
        <dbReference type="Pfam" id="PF00534"/>
    </source>
</evidence>
<name>A0A1F7YJK5_9BACT</name>
<dbReference type="EMBL" id="MGGL01000004">
    <property type="protein sequence ID" value="OGM27534.1"/>
    <property type="molecule type" value="Genomic_DNA"/>
</dbReference>
<evidence type="ECO:0000256" key="1">
    <source>
        <dbReference type="ARBA" id="ARBA00022679"/>
    </source>
</evidence>
<gene>
    <name evidence="4" type="ORF">A2628_01965</name>
</gene>
<dbReference type="Proteomes" id="UP000179221">
    <property type="component" value="Unassembled WGS sequence"/>
</dbReference>
<dbReference type="PANTHER" id="PTHR46401">
    <property type="entry name" value="GLYCOSYLTRANSFERASE WBBK-RELATED"/>
    <property type="match status" value="1"/>
</dbReference>
<keyword evidence="1" id="KW-0808">Transferase</keyword>
<feature type="domain" description="Glycosyl transferase family 1" evidence="2">
    <location>
        <begin position="197"/>
        <end position="347"/>
    </location>
</feature>
<evidence type="ECO:0008006" key="6">
    <source>
        <dbReference type="Google" id="ProtNLM"/>
    </source>
</evidence>
<evidence type="ECO:0000259" key="3">
    <source>
        <dbReference type="Pfam" id="PF13439"/>
    </source>
</evidence>
<dbReference type="GO" id="GO:0016757">
    <property type="term" value="F:glycosyltransferase activity"/>
    <property type="evidence" value="ECO:0007669"/>
    <property type="project" value="InterPro"/>
</dbReference>
<dbReference type="Pfam" id="PF00534">
    <property type="entry name" value="Glycos_transf_1"/>
    <property type="match status" value="1"/>
</dbReference>